<dbReference type="PATRIC" id="fig|997877.3.peg.223"/>
<feature type="domain" description="Glycosyltransferase 2-like" evidence="1">
    <location>
        <begin position="21"/>
        <end position="137"/>
    </location>
</feature>
<proteinExistence type="predicted"/>
<evidence type="ECO:0000313" key="3">
    <source>
        <dbReference type="Proteomes" id="UP000004019"/>
    </source>
</evidence>
<dbReference type="Gene3D" id="3.90.550.10">
    <property type="entry name" value="Spore Coat Polysaccharide Biosynthesis Protein SpsA, Chain A"/>
    <property type="match status" value="1"/>
</dbReference>
<dbReference type="EMBL" id="AGXI01000001">
    <property type="protein sequence ID" value="EIY41850.1"/>
    <property type="molecule type" value="Genomic_DNA"/>
</dbReference>
<dbReference type="CDD" id="cd00761">
    <property type="entry name" value="Glyco_tranf_GTA_type"/>
    <property type="match status" value="1"/>
</dbReference>
<name>I8WTE0_9BACT</name>
<sequence>MENLQEVNGSRPLMVTIQCLTYNHEPYIRQCLEGFVMQKTNFRFEAIVHDDASTDGTATIIREYAEKYPDIIKPIYETENQYSKRDDSLTRIMNTHTHGKYVAMCEGDDYWTDPLKLQKQYEALERHPKCSICFCKVNMINKLGEPLCRSIPNDSASLPTIVTLKEYTYNEFYMGYWTFHTSSFFVRYEILQKNDEYRKHVFRDFPYGDMPLLLSALLNGYGFYISDSMSAYRVLSGGYNSSLLANPQKLLCDQGKVIQALREFDVFTNQKFHINIERRILRGKLVISVASNNLGTFFSRKYLFIYKEWGLIRTMYMILKTISPKCASMMKNFINR</sequence>
<dbReference type="HOGENOM" id="CLU_025996_4_4_10"/>
<dbReference type="Pfam" id="PF00535">
    <property type="entry name" value="Glycos_transf_2"/>
    <property type="match status" value="1"/>
</dbReference>
<dbReference type="PANTHER" id="PTHR22916">
    <property type="entry name" value="GLYCOSYLTRANSFERASE"/>
    <property type="match status" value="1"/>
</dbReference>
<comment type="caution">
    <text evidence="2">The sequence shown here is derived from an EMBL/GenBank/DDBJ whole genome shotgun (WGS) entry which is preliminary data.</text>
</comment>
<dbReference type="InterPro" id="IPR001173">
    <property type="entry name" value="Glyco_trans_2-like"/>
</dbReference>
<dbReference type="InterPro" id="IPR029044">
    <property type="entry name" value="Nucleotide-diphossugar_trans"/>
</dbReference>
<evidence type="ECO:0000259" key="1">
    <source>
        <dbReference type="Pfam" id="PF00535"/>
    </source>
</evidence>
<gene>
    <name evidence="2" type="ORF">HMPREF1065_00216</name>
</gene>
<dbReference type="SUPFAM" id="SSF53448">
    <property type="entry name" value="Nucleotide-diphospho-sugar transferases"/>
    <property type="match status" value="1"/>
</dbReference>
<accession>I8WTE0</accession>
<dbReference type="AlphaFoldDB" id="I8WTE0"/>
<dbReference type="GO" id="GO:0016758">
    <property type="term" value="F:hexosyltransferase activity"/>
    <property type="evidence" value="ECO:0007669"/>
    <property type="project" value="UniProtKB-ARBA"/>
</dbReference>
<dbReference type="PANTHER" id="PTHR22916:SF3">
    <property type="entry name" value="UDP-GLCNAC:BETAGAL BETA-1,3-N-ACETYLGLUCOSAMINYLTRANSFERASE-LIKE PROTEIN 1"/>
    <property type="match status" value="1"/>
</dbReference>
<protein>
    <recommendedName>
        <fullName evidence="1">Glycosyltransferase 2-like domain-containing protein</fullName>
    </recommendedName>
</protein>
<reference evidence="2 3" key="1">
    <citation type="submission" date="2012-02" db="EMBL/GenBank/DDBJ databases">
        <title>The Genome Sequence of Bacteroides dorei CL03T12C01.</title>
        <authorList>
            <consortium name="The Broad Institute Genome Sequencing Platform"/>
            <person name="Earl A."/>
            <person name="Ward D."/>
            <person name="Feldgarden M."/>
            <person name="Gevers D."/>
            <person name="Zitomersky N.L."/>
            <person name="Coyne M.J."/>
            <person name="Comstock L.E."/>
            <person name="Young S.K."/>
            <person name="Zeng Q."/>
            <person name="Gargeya S."/>
            <person name="Fitzgerald M."/>
            <person name="Haas B."/>
            <person name="Abouelleil A."/>
            <person name="Alvarado L."/>
            <person name="Arachchi H.M."/>
            <person name="Berlin A."/>
            <person name="Chapman S.B."/>
            <person name="Gearin G."/>
            <person name="Goldberg J."/>
            <person name="Griggs A."/>
            <person name="Gujja S."/>
            <person name="Hansen M."/>
            <person name="Heiman D."/>
            <person name="Howarth C."/>
            <person name="Larimer J."/>
            <person name="Lui A."/>
            <person name="MacDonald P.J.P."/>
            <person name="McCowen C."/>
            <person name="Montmayeur A."/>
            <person name="Murphy C."/>
            <person name="Neiman D."/>
            <person name="Pearson M."/>
            <person name="Priest M."/>
            <person name="Roberts A."/>
            <person name="Saif S."/>
            <person name="Shea T."/>
            <person name="Sisk P."/>
            <person name="Stolte C."/>
            <person name="Sykes S."/>
            <person name="Wortman J."/>
            <person name="Nusbaum C."/>
            <person name="Birren B."/>
        </authorList>
    </citation>
    <scope>NUCLEOTIDE SEQUENCE [LARGE SCALE GENOMIC DNA]</scope>
    <source>
        <strain evidence="2 3">CL03T12C01</strain>
    </source>
</reference>
<dbReference type="Proteomes" id="UP000004019">
    <property type="component" value="Unassembled WGS sequence"/>
</dbReference>
<organism evidence="2 3">
    <name type="scientific">Phocaeicola dorei CL03T12C01</name>
    <dbReference type="NCBI Taxonomy" id="997877"/>
    <lineage>
        <taxon>Bacteria</taxon>
        <taxon>Pseudomonadati</taxon>
        <taxon>Bacteroidota</taxon>
        <taxon>Bacteroidia</taxon>
        <taxon>Bacteroidales</taxon>
        <taxon>Bacteroidaceae</taxon>
        <taxon>Phocaeicola</taxon>
    </lineage>
</organism>
<dbReference type="RefSeq" id="WP_007851684.1">
    <property type="nucleotide sequence ID" value="NZ_CP011531.1"/>
</dbReference>
<evidence type="ECO:0000313" key="2">
    <source>
        <dbReference type="EMBL" id="EIY41850.1"/>
    </source>
</evidence>